<dbReference type="RefSeq" id="WP_013575386.1">
    <property type="nucleotide sequence ID" value="NC_015061.1"/>
</dbReference>
<dbReference type="HOGENOM" id="CLU_022650_0_0_6"/>
<dbReference type="KEGG" id="rah:Rahaq_2074"/>
<evidence type="ECO:0000256" key="1">
    <source>
        <dbReference type="ARBA" id="ARBA00004418"/>
    </source>
</evidence>
<evidence type="ECO:0000313" key="7">
    <source>
        <dbReference type="EMBL" id="ADW73685.1"/>
    </source>
</evidence>
<dbReference type="EMBL" id="CP002505">
    <property type="protein sequence ID" value="ADW73685.1"/>
    <property type="molecule type" value="Genomic_DNA"/>
</dbReference>
<evidence type="ECO:0000256" key="2">
    <source>
        <dbReference type="ARBA" id="ARBA00022729"/>
    </source>
</evidence>
<keyword evidence="4" id="KW-0456">Lyase</keyword>
<dbReference type="Pfam" id="PF05426">
    <property type="entry name" value="Alginate_lyase"/>
    <property type="match status" value="1"/>
</dbReference>
<dbReference type="SUPFAM" id="SSF48230">
    <property type="entry name" value="Chondroitin AC/alginate lyase"/>
    <property type="match status" value="1"/>
</dbReference>
<organism evidence="7 8">
    <name type="scientific">Rahnella sp. (strain Y9602)</name>
    <dbReference type="NCBI Taxonomy" id="2703885"/>
    <lineage>
        <taxon>Bacteria</taxon>
        <taxon>Pseudomonadati</taxon>
        <taxon>Pseudomonadota</taxon>
        <taxon>Gammaproteobacteria</taxon>
        <taxon>Enterobacterales</taxon>
        <taxon>Yersiniaceae</taxon>
        <taxon>Rahnella</taxon>
    </lineage>
</organism>
<dbReference type="OrthoDB" id="9772435at2"/>
<gene>
    <name evidence="7" type="ordered locus">Rahaq_2074</name>
</gene>
<dbReference type="InterPro" id="IPR008929">
    <property type="entry name" value="Chondroitin_lyas"/>
</dbReference>
<keyword evidence="2" id="KW-0732">Signal</keyword>
<name>A0A0H3FC79_RAHSY</name>
<reference evidence="8" key="1">
    <citation type="submission" date="2011-01" db="EMBL/GenBank/DDBJ databases">
        <title>Complete sequence of chromosome of Rahnella sp. Y9602.</title>
        <authorList>
            <consortium name="US DOE Joint Genome Institute"/>
            <person name="Lucas S."/>
            <person name="Copeland A."/>
            <person name="Lapidus A."/>
            <person name="Cheng J.-F."/>
            <person name="Goodwin L."/>
            <person name="Pitluck S."/>
            <person name="Lu M."/>
            <person name="Detter J.C."/>
            <person name="Han C."/>
            <person name="Tapia R."/>
            <person name="Land M."/>
            <person name="Hauser L."/>
            <person name="Kyrpides N."/>
            <person name="Ivanova N."/>
            <person name="Ovchinnikova G."/>
            <person name="Pagani I."/>
            <person name="Sobecky P.A."/>
            <person name="Martinez R.J."/>
            <person name="Woyke T."/>
        </authorList>
    </citation>
    <scope>NUCLEOTIDE SEQUENCE [LARGE SCALE GENOMIC DNA]</scope>
    <source>
        <strain evidence="8">Y9602</strain>
    </source>
</reference>
<dbReference type="GO" id="GO:0042597">
    <property type="term" value="C:periplasmic space"/>
    <property type="evidence" value="ECO:0007669"/>
    <property type="project" value="UniProtKB-SubCell"/>
</dbReference>
<dbReference type="InterPro" id="IPR012480">
    <property type="entry name" value="Hepar_II_III_C"/>
</dbReference>
<dbReference type="eggNOG" id="ENOG502Z7XC">
    <property type="taxonomic scope" value="Bacteria"/>
</dbReference>
<proteinExistence type="predicted"/>
<reference evidence="7 8" key="2">
    <citation type="journal article" date="2012" name="J. Bacteriol.">
        <title>Complete Genome Sequence of Rahnella sp. Strain Y9602, a Gammaproteobacterium Isolate from Metal- and Radionuclide-Contaminated Soil.</title>
        <authorList>
            <person name="Martinez R.J."/>
            <person name="Bruce D."/>
            <person name="Detter C."/>
            <person name="Goodwin L.A."/>
            <person name="Han J."/>
            <person name="Han C.S."/>
            <person name="Held B."/>
            <person name="Land M.L."/>
            <person name="Mikhailova N."/>
            <person name="Nolan M."/>
            <person name="Pennacchio L."/>
            <person name="Pitluck S."/>
            <person name="Tapia R."/>
            <person name="Woyke T."/>
            <person name="Sobecky P.A."/>
        </authorList>
    </citation>
    <scope>NUCLEOTIDE SEQUENCE [LARGE SCALE GENOMIC DNA]</scope>
    <source>
        <strain evidence="7 8">Y9602</strain>
    </source>
</reference>
<sequence length="712" mass="78345">MNHWQPLQISAGEADELRGQINADSPLGAALRAQITTLENMLVQPLTIPGHGEAGGPEHTQHKQNYLGINLAGRLALITGEPRYGDYALALLTGYADIYPSLGSATSKDSNAPGRLFHQTLNENMFWLYAVEGYHCVMPSLSAAQREHIETNLFQVMADDALNRHSRDFDIVHNHGIWSVAAAAISGYVLDDASLVEKALYGLKGDSESGGFFAQLSQLFSPDGYYIEGPYYHRFALRPLLLLAEAIERRQPDLQIYQFREQIIRKTCEALMQTAFPDGVWPALNDSSKTINIRDDGAVIAASVCYSRYGHNPQWIAVAQQQQTVWVSAAALKLSAALKKAPATPVDWGSAELRDGPQGTQGGIGILRSDAENQDMALMWYGQHGSIPRLHSALNHGHFDGLHLSLFSGGREFLRDYGFGRWVNVEPKFGGRYIPENNSYCKQTVAHNTVVVDGQSQNGGNSLEAETRWGEPHFFVTGNPACQGMSARLNDYYPGVNQQRTVLMLSLPELSSPLIVDVFRLTSHEPHQYDYCLHHLGQFVRTDAALDAASQLTPLGEDHGYQHLWDCARADIAAGDSALFSWLDGDSYRTLVSAFPDGGELIVARTGASDPNFNLRNEPALLLRTRGTNAIFASVFETHGYFDEASETSLDARGKVERVSVVSHDDVQTELNIYFAANRTLNVRISNRTAPAAEDAFSVAWQSVSPLNIPES</sequence>
<accession>A0A0H3FC79</accession>
<protein>
    <submittedName>
        <fullName evidence="7">Heparinase II/III family protein</fullName>
    </submittedName>
</protein>
<keyword evidence="3" id="KW-0574">Periplasm</keyword>
<dbReference type="Proteomes" id="UP000007257">
    <property type="component" value="Chromosome"/>
</dbReference>
<evidence type="ECO:0000256" key="3">
    <source>
        <dbReference type="ARBA" id="ARBA00022764"/>
    </source>
</evidence>
<dbReference type="PANTHER" id="PTHR39210:SF1">
    <property type="entry name" value="HEPARIN-SULFATE LYASE"/>
    <property type="match status" value="1"/>
</dbReference>
<evidence type="ECO:0000259" key="6">
    <source>
        <dbReference type="Pfam" id="PF07940"/>
    </source>
</evidence>
<dbReference type="PANTHER" id="PTHR39210">
    <property type="entry name" value="HEPARIN-SULFATE LYASE"/>
    <property type="match status" value="1"/>
</dbReference>
<evidence type="ECO:0000313" key="8">
    <source>
        <dbReference type="Proteomes" id="UP000007257"/>
    </source>
</evidence>
<dbReference type="Pfam" id="PF07940">
    <property type="entry name" value="Hepar_II_III_C"/>
    <property type="match status" value="1"/>
</dbReference>
<dbReference type="GO" id="GO:0016829">
    <property type="term" value="F:lyase activity"/>
    <property type="evidence" value="ECO:0007669"/>
    <property type="project" value="UniProtKB-KW"/>
</dbReference>
<dbReference type="InterPro" id="IPR008397">
    <property type="entry name" value="Alginate_lyase_dom"/>
</dbReference>
<comment type="subcellular location">
    <subcellularLocation>
        <location evidence="1">Periplasm</location>
    </subcellularLocation>
</comment>
<feature type="domain" description="Alginate lyase" evidence="5">
    <location>
        <begin position="72"/>
        <end position="266"/>
    </location>
</feature>
<dbReference type="Gene3D" id="2.70.98.70">
    <property type="match status" value="1"/>
</dbReference>
<dbReference type="Gene3D" id="1.50.10.100">
    <property type="entry name" value="Chondroitin AC/alginate lyase"/>
    <property type="match status" value="1"/>
</dbReference>
<evidence type="ECO:0000256" key="4">
    <source>
        <dbReference type="ARBA" id="ARBA00023239"/>
    </source>
</evidence>
<feature type="domain" description="Heparinase II/III-like C-terminal" evidence="6">
    <location>
        <begin position="354"/>
        <end position="626"/>
    </location>
</feature>
<evidence type="ECO:0000259" key="5">
    <source>
        <dbReference type="Pfam" id="PF05426"/>
    </source>
</evidence>
<dbReference type="AlphaFoldDB" id="A0A0H3FC79"/>